<comment type="caution">
    <text evidence="1">The sequence shown here is derived from an EMBL/GenBank/DDBJ whole genome shotgun (WGS) entry which is preliminary data.</text>
</comment>
<evidence type="ECO:0000313" key="1">
    <source>
        <dbReference type="EMBL" id="KAK0502308.1"/>
    </source>
</evidence>
<sequence>MWSERDEGLCESSPWSKTSREIKMKSHGVRICGLVEGIEIRLEGQVESGVRWTEARISMDMAGIIGVKYSVDSDITPTQYHRWILGVINEYVKLKPGNGIRQNPIMSWGQLDELKDESMESTACSLQ</sequence>
<keyword evidence="2" id="KW-1185">Reference proteome</keyword>
<proteinExistence type="predicted"/>
<accession>A0AA39QG53</accession>
<organism evidence="1 2">
    <name type="scientific">Armillaria luteobubalina</name>
    <dbReference type="NCBI Taxonomy" id="153913"/>
    <lineage>
        <taxon>Eukaryota</taxon>
        <taxon>Fungi</taxon>
        <taxon>Dikarya</taxon>
        <taxon>Basidiomycota</taxon>
        <taxon>Agaricomycotina</taxon>
        <taxon>Agaricomycetes</taxon>
        <taxon>Agaricomycetidae</taxon>
        <taxon>Agaricales</taxon>
        <taxon>Marasmiineae</taxon>
        <taxon>Physalacriaceae</taxon>
        <taxon>Armillaria</taxon>
    </lineage>
</organism>
<reference evidence="1" key="1">
    <citation type="submission" date="2023-06" db="EMBL/GenBank/DDBJ databases">
        <authorList>
            <consortium name="Lawrence Berkeley National Laboratory"/>
            <person name="Ahrendt S."/>
            <person name="Sahu N."/>
            <person name="Indic B."/>
            <person name="Wong-Bajracharya J."/>
            <person name="Merenyi Z."/>
            <person name="Ke H.-M."/>
            <person name="Monk M."/>
            <person name="Kocsube S."/>
            <person name="Drula E."/>
            <person name="Lipzen A."/>
            <person name="Balint B."/>
            <person name="Henrissat B."/>
            <person name="Andreopoulos B."/>
            <person name="Martin F.M."/>
            <person name="Harder C.B."/>
            <person name="Rigling D."/>
            <person name="Ford K.L."/>
            <person name="Foster G.D."/>
            <person name="Pangilinan J."/>
            <person name="Papanicolaou A."/>
            <person name="Barry K."/>
            <person name="LaButti K."/>
            <person name="Viragh M."/>
            <person name="Koriabine M."/>
            <person name="Yan M."/>
            <person name="Riley R."/>
            <person name="Champramary S."/>
            <person name="Plett K.L."/>
            <person name="Tsai I.J."/>
            <person name="Slot J."/>
            <person name="Sipos G."/>
            <person name="Plett J."/>
            <person name="Nagy L.G."/>
            <person name="Grigoriev I.V."/>
        </authorList>
    </citation>
    <scope>NUCLEOTIDE SEQUENCE</scope>
    <source>
        <strain evidence="1">HWK02</strain>
    </source>
</reference>
<dbReference type="EMBL" id="JAUEPU010000005">
    <property type="protein sequence ID" value="KAK0502308.1"/>
    <property type="molecule type" value="Genomic_DNA"/>
</dbReference>
<gene>
    <name evidence="1" type="ORF">EDD18DRAFT_1100767</name>
</gene>
<dbReference type="AlphaFoldDB" id="A0AA39QG53"/>
<name>A0AA39QG53_9AGAR</name>
<dbReference type="Proteomes" id="UP001175228">
    <property type="component" value="Unassembled WGS sequence"/>
</dbReference>
<protein>
    <submittedName>
        <fullName evidence="1">Uncharacterized protein</fullName>
    </submittedName>
</protein>
<evidence type="ECO:0000313" key="2">
    <source>
        <dbReference type="Proteomes" id="UP001175228"/>
    </source>
</evidence>